<evidence type="ECO:0000256" key="8">
    <source>
        <dbReference type="RuleBase" id="RU004011"/>
    </source>
</evidence>
<proteinExistence type="inferred from homology"/>
<name>A0ABN8PPQ7_9CNID</name>
<evidence type="ECO:0000256" key="6">
    <source>
        <dbReference type="ARBA" id="ARBA00022840"/>
    </source>
</evidence>
<dbReference type="InterPro" id="IPR036850">
    <property type="entry name" value="NDK-like_dom_sf"/>
</dbReference>
<feature type="binding site" evidence="7">
    <location>
        <position position="442"/>
    </location>
    <ligand>
        <name>ATP</name>
        <dbReference type="ChEBI" id="CHEBI:30616"/>
    </ligand>
</feature>
<feature type="binding site" evidence="7">
    <location>
        <position position="261"/>
    </location>
    <ligand>
        <name>ATP</name>
        <dbReference type="ChEBI" id="CHEBI:30616"/>
    </ligand>
</feature>
<dbReference type="PRINTS" id="PR01243">
    <property type="entry name" value="NUCDPKINASE"/>
</dbReference>
<dbReference type="CDD" id="cd04413">
    <property type="entry name" value="NDPk_I"/>
    <property type="match status" value="2"/>
</dbReference>
<dbReference type="Proteomes" id="UP001159405">
    <property type="component" value="Unassembled WGS sequence"/>
</dbReference>
<gene>
    <name evidence="11" type="ORF">PLOB_00046541</name>
</gene>
<feature type="domain" description="Nucleoside diphosphate kinase-like" evidence="10">
    <location>
        <begin position="149"/>
        <end position="287"/>
    </location>
</feature>
<dbReference type="InterPro" id="IPR023005">
    <property type="entry name" value="Nucleoside_diP_kinase_AS"/>
</dbReference>
<feature type="binding site" evidence="7">
    <location>
        <position position="157"/>
    </location>
    <ligand>
        <name>ATP</name>
        <dbReference type="ChEBI" id="CHEBI:30616"/>
    </ligand>
</feature>
<evidence type="ECO:0000313" key="12">
    <source>
        <dbReference type="Proteomes" id="UP001159405"/>
    </source>
</evidence>
<keyword evidence="6 9" id="KW-0067">ATP-binding</keyword>
<sequence length="489" mass="54914">MLVEVRLWQLPIQINDAVQVYALEKVDASDQNVHALSLDPTDEFCEGDSERCKSNISFHTFNSKMAFRSKVSPFVRSSLSLFRSPIARRTLTSQSKESASYFRFAGPFVIGATATGAGLFAASRLYNNNFTFFENVHAATKVENKPDKTERTFIMVKPDGVQRGLIGDIIKRFEQKGFKLVAMKFMQASEEHLRQHYADLSNLPFFPGLVKHMASGPVVAMVWEGLGVVKTGRVMLGETDPAKSKPGTIRGDYFSFLLCRNIIHGSDSVESAEKEIALWFSKKEELVDWTPAAYKYTFTTLSQQHKGPFQTFAVLHGSSSTCLQTAYNSLLKMSGDGEGNKERTFLMLKPDAVHRGLIADIIKRFEQKGFKLVAMKFVKASEELLQKHYEELKDKKFFPGLIKYMSSGPVVPMVWEGLGVVKTCRDILGETDPAKSKPGSVRGDFSIHIGRNICHGSDSVKTAKTEIALWFKDEELVDWEPATYSWVYE</sequence>
<dbReference type="SUPFAM" id="SSF54919">
    <property type="entry name" value="Nucleoside diphosphate kinase, NDK"/>
    <property type="match status" value="2"/>
</dbReference>
<dbReference type="HAMAP" id="MF_00451">
    <property type="entry name" value="NDP_kinase"/>
    <property type="match status" value="2"/>
</dbReference>
<evidence type="ECO:0000259" key="10">
    <source>
        <dbReference type="SMART" id="SM00562"/>
    </source>
</evidence>
<dbReference type="Gene3D" id="3.30.70.141">
    <property type="entry name" value="Nucleoside diphosphate kinase-like domain"/>
    <property type="match status" value="2"/>
</dbReference>
<feature type="binding site" evidence="7">
    <location>
        <position position="452"/>
    </location>
    <ligand>
        <name>ATP</name>
        <dbReference type="ChEBI" id="CHEBI:30616"/>
    </ligand>
</feature>
<evidence type="ECO:0000256" key="3">
    <source>
        <dbReference type="ARBA" id="ARBA00022679"/>
    </source>
</evidence>
<evidence type="ECO:0000256" key="2">
    <source>
        <dbReference type="ARBA" id="ARBA00008142"/>
    </source>
</evidence>
<dbReference type="InterPro" id="IPR034907">
    <property type="entry name" value="NDK-like_dom"/>
</dbReference>
<evidence type="ECO:0000256" key="4">
    <source>
        <dbReference type="ARBA" id="ARBA00022741"/>
    </source>
</evidence>
<dbReference type="EMBL" id="CALNXK010000083">
    <property type="protein sequence ID" value="CAH3148305.1"/>
    <property type="molecule type" value="Genomic_DNA"/>
</dbReference>
<feature type="binding site" evidence="7">
    <location>
        <position position="425"/>
    </location>
    <ligand>
        <name>ATP</name>
        <dbReference type="ChEBI" id="CHEBI:30616"/>
    </ligand>
</feature>
<feature type="binding site" evidence="7">
    <location>
        <position position="233"/>
    </location>
    <ligand>
        <name>ATP</name>
        <dbReference type="ChEBI" id="CHEBI:30616"/>
    </ligand>
</feature>
<evidence type="ECO:0000256" key="9">
    <source>
        <dbReference type="RuleBase" id="RU004013"/>
    </source>
</evidence>
<protein>
    <recommendedName>
        <fullName evidence="9">Nucleoside diphosphate kinase</fullName>
        <ecNumber evidence="9">2.7.4.6</ecNumber>
    </recommendedName>
</protein>
<keyword evidence="12" id="KW-1185">Reference proteome</keyword>
<feature type="binding site" evidence="7">
    <location>
        <position position="349"/>
    </location>
    <ligand>
        <name>ATP</name>
        <dbReference type="ChEBI" id="CHEBI:30616"/>
    </ligand>
</feature>
<feature type="binding site" evidence="7">
    <location>
        <position position="250"/>
    </location>
    <ligand>
        <name>ATP</name>
        <dbReference type="ChEBI" id="CHEBI:30616"/>
    </ligand>
</feature>
<keyword evidence="4 9" id="KW-0547">Nucleotide-binding</keyword>
<comment type="cofactor">
    <cofactor evidence="1">
        <name>Mg(2+)</name>
        <dbReference type="ChEBI" id="CHEBI:18420"/>
    </cofactor>
</comment>
<comment type="similarity">
    <text evidence="2 7 8">Belongs to the NDK family.</text>
</comment>
<feature type="binding site" evidence="7">
    <location>
        <position position="205"/>
    </location>
    <ligand>
        <name>ATP</name>
        <dbReference type="ChEBI" id="CHEBI:30616"/>
    </ligand>
</feature>
<dbReference type="PROSITE" id="PS00469">
    <property type="entry name" value="NDPK"/>
    <property type="match status" value="2"/>
</dbReference>
<dbReference type="Pfam" id="PF00334">
    <property type="entry name" value="NDK"/>
    <property type="match status" value="2"/>
</dbReference>
<dbReference type="EC" id="2.7.4.6" evidence="9"/>
<keyword evidence="5 9" id="KW-0418">Kinase</keyword>
<feature type="binding site" evidence="7">
    <location>
        <position position="431"/>
    </location>
    <ligand>
        <name>ATP</name>
        <dbReference type="ChEBI" id="CHEBI:30616"/>
    </ligand>
</feature>
<evidence type="ECO:0000256" key="5">
    <source>
        <dbReference type="ARBA" id="ARBA00022777"/>
    </source>
</evidence>
<organism evidence="11 12">
    <name type="scientific">Porites lobata</name>
    <dbReference type="NCBI Taxonomy" id="104759"/>
    <lineage>
        <taxon>Eukaryota</taxon>
        <taxon>Metazoa</taxon>
        <taxon>Cnidaria</taxon>
        <taxon>Anthozoa</taxon>
        <taxon>Hexacorallia</taxon>
        <taxon>Scleractinia</taxon>
        <taxon>Fungiina</taxon>
        <taxon>Poritidae</taxon>
        <taxon>Porites</taxon>
    </lineage>
</organism>
<evidence type="ECO:0000256" key="7">
    <source>
        <dbReference type="PROSITE-ProRule" id="PRU00706"/>
    </source>
</evidence>
<evidence type="ECO:0000256" key="1">
    <source>
        <dbReference type="ARBA" id="ARBA00001946"/>
    </source>
</evidence>
<accession>A0ABN8PPQ7</accession>
<comment type="caution">
    <text evidence="11">The sequence shown here is derived from an EMBL/GenBank/DDBJ whole genome shotgun (WGS) entry which is preliminary data.</text>
</comment>
<feature type="active site" description="Pros-phosphohistidine intermediate" evidence="7">
    <location>
        <position position="455"/>
    </location>
</feature>
<dbReference type="PANTHER" id="PTHR11349">
    <property type="entry name" value="NUCLEOSIDE DIPHOSPHATE KINASE"/>
    <property type="match status" value="1"/>
</dbReference>
<feature type="binding site" evidence="7">
    <location>
        <position position="397"/>
    </location>
    <ligand>
        <name>ATP</name>
        <dbReference type="ChEBI" id="CHEBI:30616"/>
    </ligand>
</feature>
<comment type="catalytic activity">
    <reaction evidence="9">
        <text>a 2'-deoxyribonucleoside 5'-diphosphate + ATP = a 2'-deoxyribonucleoside 5'-triphosphate + ADP</text>
        <dbReference type="Rhea" id="RHEA:44640"/>
        <dbReference type="ChEBI" id="CHEBI:30616"/>
        <dbReference type="ChEBI" id="CHEBI:61560"/>
        <dbReference type="ChEBI" id="CHEBI:73316"/>
        <dbReference type="ChEBI" id="CHEBI:456216"/>
        <dbReference type="EC" id="2.7.4.6"/>
    </reaction>
</comment>
<feature type="binding site" evidence="7">
    <location>
        <position position="239"/>
    </location>
    <ligand>
        <name>ATP</name>
        <dbReference type="ChEBI" id="CHEBI:30616"/>
    </ligand>
</feature>
<dbReference type="PROSITE" id="PS51374">
    <property type="entry name" value="NDPK_LIKE"/>
    <property type="match status" value="2"/>
</dbReference>
<dbReference type="InterPro" id="IPR001564">
    <property type="entry name" value="Nucleoside_diP_kinase"/>
</dbReference>
<reference evidence="11 12" key="1">
    <citation type="submission" date="2022-05" db="EMBL/GenBank/DDBJ databases">
        <authorList>
            <consortium name="Genoscope - CEA"/>
            <person name="William W."/>
        </authorList>
    </citation>
    <scope>NUCLEOTIDE SEQUENCE [LARGE SCALE GENOMIC DNA]</scope>
</reference>
<evidence type="ECO:0000313" key="11">
    <source>
        <dbReference type="EMBL" id="CAH3148305.1"/>
    </source>
</evidence>
<dbReference type="SMART" id="SM00562">
    <property type="entry name" value="NDK"/>
    <property type="match status" value="2"/>
</dbReference>
<feature type="active site" description="Pros-phosphohistidine intermediate" evidence="7">
    <location>
        <position position="264"/>
    </location>
</feature>
<dbReference type="NCBIfam" id="NF001908">
    <property type="entry name" value="PRK00668.1"/>
    <property type="match status" value="2"/>
</dbReference>
<keyword evidence="3 9" id="KW-0808">Transferase</keyword>
<feature type="domain" description="Nucleoside diphosphate kinase-like" evidence="10">
    <location>
        <begin position="341"/>
        <end position="478"/>
    </location>
</feature>